<dbReference type="AlphaFoldDB" id="A0A2H1WCX4"/>
<gene>
    <name evidence="1" type="ORF">SFRICE_004234</name>
</gene>
<name>A0A2H1WCX4_SPOFR</name>
<dbReference type="EMBL" id="ODYU01007689">
    <property type="protein sequence ID" value="SOQ50702.1"/>
    <property type="molecule type" value="Genomic_DNA"/>
</dbReference>
<reference evidence="1" key="1">
    <citation type="submission" date="2016-07" db="EMBL/GenBank/DDBJ databases">
        <authorList>
            <person name="Bretaudeau A."/>
        </authorList>
    </citation>
    <scope>NUCLEOTIDE SEQUENCE</scope>
    <source>
        <strain evidence="1">Rice</strain>
        <tissue evidence="1">Whole body</tissue>
    </source>
</reference>
<protein>
    <submittedName>
        <fullName evidence="1">SFRICE_004234</fullName>
    </submittedName>
</protein>
<sequence length="238" mass="27562">MLCYVAVDAFGFHQSYSLLSTGGNGLSKTIFLYGNMRDTATLRRRIFIAQINIAISVVNRTWCLSFDFLNQSHCTCFMEEHHPMISLALGEARGSVRLLLTKNHPVPTPAFRTGAPVNPLEYCKEDLLGTCRFMYISKKKTNFLHTYTYFLFLWYKTVNEQTDNLMVSNRRHPWTPETPEALQVHCQPFKKEYALFLKFINYLFCYMGLITQMVKSTLYSGITCCNVHLCLPLRRYNA</sequence>
<accession>A0A2H1WCX4</accession>
<evidence type="ECO:0000313" key="1">
    <source>
        <dbReference type="EMBL" id="SOQ50702.1"/>
    </source>
</evidence>
<organism evidence="1">
    <name type="scientific">Spodoptera frugiperda</name>
    <name type="common">Fall armyworm</name>
    <dbReference type="NCBI Taxonomy" id="7108"/>
    <lineage>
        <taxon>Eukaryota</taxon>
        <taxon>Metazoa</taxon>
        <taxon>Ecdysozoa</taxon>
        <taxon>Arthropoda</taxon>
        <taxon>Hexapoda</taxon>
        <taxon>Insecta</taxon>
        <taxon>Pterygota</taxon>
        <taxon>Neoptera</taxon>
        <taxon>Endopterygota</taxon>
        <taxon>Lepidoptera</taxon>
        <taxon>Glossata</taxon>
        <taxon>Ditrysia</taxon>
        <taxon>Noctuoidea</taxon>
        <taxon>Noctuidae</taxon>
        <taxon>Amphipyrinae</taxon>
        <taxon>Spodoptera</taxon>
    </lineage>
</organism>
<proteinExistence type="predicted"/>